<feature type="domain" description="BD-FAE-like" evidence="3">
    <location>
        <begin position="76"/>
        <end position="260"/>
    </location>
</feature>
<dbReference type="EMBL" id="JAEINI020000015">
    <property type="protein sequence ID" value="MCB5228164.1"/>
    <property type="molecule type" value="Genomic_DNA"/>
</dbReference>
<evidence type="ECO:0000313" key="4">
    <source>
        <dbReference type="EMBL" id="MCB5228164.1"/>
    </source>
</evidence>
<dbReference type="Pfam" id="PF20434">
    <property type="entry name" value="BD-FAE"/>
    <property type="match status" value="1"/>
</dbReference>
<sequence>MRLLIPISLTLLLSACAQQPDLEPDLATVVDDRSLTQPALLSQVSYSSLLPLAAAVPESASQRINYGTGALQYGQLFLPANGSNTPAPLLVFVHGGCWLNAYDITHSQAFSYALAQQGYAVWSIEYRRTGDDGGGWPGSYQDIMQALRYIPYLPRKQLDLSRVVLAGHSAGGHLALLAASEVTMTPALKGVIGLAAITDVKRYSQGENGCQKATQGFFAGDLQSQAEAYQQANPVEQPLPQSTLLLHGSADSIVPIEQASDSGLPMLLVHDAGHFDWIHPQSAAYNQFLLSLNELISP</sequence>
<dbReference type="Gene3D" id="3.40.50.1820">
    <property type="entry name" value="alpha/beta hydrolase"/>
    <property type="match status" value="1"/>
</dbReference>
<dbReference type="RefSeq" id="WP_226752226.1">
    <property type="nucleotide sequence ID" value="NZ_JAEINI020000015.1"/>
</dbReference>
<evidence type="ECO:0000256" key="1">
    <source>
        <dbReference type="ARBA" id="ARBA00022801"/>
    </source>
</evidence>
<keyword evidence="5" id="KW-1185">Reference proteome</keyword>
<evidence type="ECO:0000259" key="3">
    <source>
        <dbReference type="Pfam" id="PF20434"/>
    </source>
</evidence>
<dbReference type="GO" id="GO:0016787">
    <property type="term" value="F:hydrolase activity"/>
    <property type="evidence" value="ECO:0007669"/>
    <property type="project" value="UniProtKB-KW"/>
</dbReference>
<dbReference type="InterPro" id="IPR049492">
    <property type="entry name" value="BD-FAE-like_dom"/>
</dbReference>
<gene>
    <name evidence="4" type="ORF">JAO78_015245</name>
</gene>
<feature type="signal peptide" evidence="2">
    <location>
        <begin position="1"/>
        <end position="17"/>
    </location>
</feature>
<organism evidence="4 5">
    <name type="scientific">Alishewanella maricola</name>
    <dbReference type="NCBI Taxonomy" id="2795740"/>
    <lineage>
        <taxon>Bacteria</taxon>
        <taxon>Pseudomonadati</taxon>
        <taxon>Pseudomonadota</taxon>
        <taxon>Gammaproteobacteria</taxon>
        <taxon>Alteromonadales</taxon>
        <taxon>Alteromonadaceae</taxon>
        <taxon>Alishewanella</taxon>
    </lineage>
</organism>
<keyword evidence="1 4" id="KW-0378">Hydrolase</keyword>
<dbReference type="PANTHER" id="PTHR48081">
    <property type="entry name" value="AB HYDROLASE SUPERFAMILY PROTEIN C4A8.06C"/>
    <property type="match status" value="1"/>
</dbReference>
<dbReference type="InterPro" id="IPR050300">
    <property type="entry name" value="GDXG_lipolytic_enzyme"/>
</dbReference>
<dbReference type="PROSITE" id="PS51257">
    <property type="entry name" value="PROKAR_LIPOPROTEIN"/>
    <property type="match status" value="1"/>
</dbReference>
<evidence type="ECO:0000256" key="2">
    <source>
        <dbReference type="SAM" id="SignalP"/>
    </source>
</evidence>
<reference evidence="4 5" key="1">
    <citation type="submission" date="2021-10" db="EMBL/GenBank/DDBJ databases">
        <title>Alishewanella koreense sp. nov. isolated from seawater of southwestern coast in South Korea and the proposal for the reclassification of Rheinheimera perlucida and Rheinheimera tuosuensis as Arsukibacterium perlucida and Arsukibacterium tuosuensis.</title>
        <authorList>
            <person name="Kim K.H."/>
            <person name="Ruan W."/>
            <person name="Kim K.R."/>
            <person name="Baek J.H."/>
            <person name="Jeon C.O."/>
        </authorList>
    </citation>
    <scope>NUCLEOTIDE SEQUENCE [LARGE SCALE GENOMIC DNA]</scope>
    <source>
        <strain evidence="4 5">16-MA</strain>
    </source>
</reference>
<comment type="caution">
    <text evidence="4">The sequence shown here is derived from an EMBL/GenBank/DDBJ whole genome shotgun (WGS) entry which is preliminary data.</text>
</comment>
<name>A0ABS8C745_9ALTE</name>
<dbReference type="Proteomes" id="UP000633814">
    <property type="component" value="Unassembled WGS sequence"/>
</dbReference>
<accession>A0ABS8C745</accession>
<keyword evidence="2" id="KW-0732">Signal</keyword>
<feature type="chain" id="PRO_5045168674" evidence="2">
    <location>
        <begin position="18"/>
        <end position="298"/>
    </location>
</feature>
<proteinExistence type="predicted"/>
<evidence type="ECO:0000313" key="5">
    <source>
        <dbReference type="Proteomes" id="UP000633814"/>
    </source>
</evidence>
<dbReference type="SUPFAM" id="SSF53474">
    <property type="entry name" value="alpha/beta-Hydrolases"/>
    <property type="match status" value="1"/>
</dbReference>
<dbReference type="InterPro" id="IPR029058">
    <property type="entry name" value="AB_hydrolase_fold"/>
</dbReference>
<dbReference type="PANTHER" id="PTHR48081:SF33">
    <property type="entry name" value="KYNURENINE FORMAMIDASE"/>
    <property type="match status" value="1"/>
</dbReference>
<protein>
    <submittedName>
        <fullName evidence="4">Alpha/beta hydrolase</fullName>
    </submittedName>
</protein>